<dbReference type="Pfam" id="PF08022">
    <property type="entry name" value="FAD_binding_8"/>
    <property type="match status" value="1"/>
</dbReference>
<dbReference type="PANTHER" id="PTHR11972:SF153">
    <property type="entry name" value="SUPEROXIDE-GENERATING NADPH OXIDASE HEAVY CHAIN SUBUNIT A"/>
    <property type="match status" value="1"/>
</dbReference>
<dbReference type="Gene3D" id="2.40.30.10">
    <property type="entry name" value="Translation factors"/>
    <property type="match status" value="1"/>
</dbReference>
<keyword evidence="3" id="KW-0472">Membrane</keyword>
<dbReference type="Proteomes" id="UP001224775">
    <property type="component" value="Unassembled WGS sequence"/>
</dbReference>
<dbReference type="CDD" id="cd06186">
    <property type="entry name" value="NOX_Duox_like_FAD_NADP"/>
    <property type="match status" value="1"/>
</dbReference>
<dbReference type="GO" id="GO:0005886">
    <property type="term" value="C:plasma membrane"/>
    <property type="evidence" value="ECO:0007669"/>
    <property type="project" value="TreeGrafter"/>
</dbReference>
<feature type="transmembrane region" description="Helical" evidence="3">
    <location>
        <begin position="313"/>
        <end position="332"/>
    </location>
</feature>
<feature type="domain" description="EF-hand" evidence="4">
    <location>
        <begin position="96"/>
        <end position="131"/>
    </location>
</feature>
<dbReference type="PANTHER" id="PTHR11972">
    <property type="entry name" value="NADPH OXIDASE"/>
    <property type="match status" value="1"/>
</dbReference>
<feature type="domain" description="EF-hand" evidence="4">
    <location>
        <begin position="24"/>
        <end position="59"/>
    </location>
</feature>
<evidence type="ECO:0000313" key="6">
    <source>
        <dbReference type="EMBL" id="KAK1742428.1"/>
    </source>
</evidence>
<reference evidence="6" key="1">
    <citation type="submission" date="2023-06" db="EMBL/GenBank/DDBJ databases">
        <title>Survivors Of The Sea: Transcriptome response of Skeletonema marinoi to long-term dormancy.</title>
        <authorList>
            <person name="Pinder M.I.M."/>
            <person name="Kourtchenko O."/>
            <person name="Robertson E.K."/>
            <person name="Larsson T."/>
            <person name="Maumus F."/>
            <person name="Osuna-Cruz C.M."/>
            <person name="Vancaester E."/>
            <person name="Stenow R."/>
            <person name="Vandepoele K."/>
            <person name="Ploug H."/>
            <person name="Bruchert V."/>
            <person name="Godhe A."/>
            <person name="Topel M."/>
        </authorList>
    </citation>
    <scope>NUCLEOTIDE SEQUENCE</scope>
    <source>
        <strain evidence="6">R05AC</strain>
    </source>
</reference>
<dbReference type="EMBL" id="JATAAI010000011">
    <property type="protein sequence ID" value="KAK1742428.1"/>
    <property type="molecule type" value="Genomic_DNA"/>
</dbReference>
<evidence type="ECO:0000256" key="1">
    <source>
        <dbReference type="ARBA" id="ARBA00022837"/>
    </source>
</evidence>
<evidence type="ECO:0000313" key="7">
    <source>
        <dbReference type="Proteomes" id="UP001224775"/>
    </source>
</evidence>
<dbReference type="FunFam" id="1.10.238.10:FF:000001">
    <property type="entry name" value="Calmodulin 1"/>
    <property type="match status" value="1"/>
</dbReference>
<dbReference type="InterPro" id="IPR017938">
    <property type="entry name" value="Riboflavin_synthase-like_b-brl"/>
</dbReference>
<dbReference type="PROSITE" id="PS00018">
    <property type="entry name" value="EF_HAND_1"/>
    <property type="match status" value="2"/>
</dbReference>
<dbReference type="Gene3D" id="1.10.238.10">
    <property type="entry name" value="EF-hand"/>
    <property type="match status" value="2"/>
</dbReference>
<dbReference type="PROSITE" id="PS50222">
    <property type="entry name" value="EF_HAND_2"/>
    <property type="match status" value="4"/>
</dbReference>
<feature type="transmembrane region" description="Helical" evidence="3">
    <location>
        <begin position="239"/>
        <end position="258"/>
    </location>
</feature>
<keyword evidence="7" id="KW-1185">Reference proteome</keyword>
<feature type="domain" description="EF-hand" evidence="4">
    <location>
        <begin position="60"/>
        <end position="95"/>
    </location>
</feature>
<feature type="transmembrane region" description="Helical" evidence="3">
    <location>
        <begin position="279"/>
        <end position="301"/>
    </location>
</feature>
<protein>
    <submittedName>
        <fullName evidence="6">NADPH oxidase</fullName>
        <ecNumber evidence="6">1.6.3.-</ecNumber>
    </submittedName>
</protein>
<evidence type="ECO:0000259" key="5">
    <source>
        <dbReference type="PROSITE" id="PS51384"/>
    </source>
</evidence>
<feature type="domain" description="EF-hand" evidence="4">
    <location>
        <begin position="4"/>
        <end position="23"/>
    </location>
</feature>
<feature type="domain" description="FAD-binding FR-type" evidence="5">
    <location>
        <begin position="359"/>
        <end position="465"/>
    </location>
</feature>
<feature type="transmembrane region" description="Helical" evidence="3">
    <location>
        <begin position="185"/>
        <end position="206"/>
    </location>
</feature>
<dbReference type="GO" id="GO:0016491">
    <property type="term" value="F:oxidoreductase activity"/>
    <property type="evidence" value="ECO:0007669"/>
    <property type="project" value="UniProtKB-KW"/>
</dbReference>
<evidence type="ECO:0000256" key="2">
    <source>
        <dbReference type="ARBA" id="ARBA00023002"/>
    </source>
</evidence>
<evidence type="ECO:0000256" key="3">
    <source>
        <dbReference type="SAM" id="Phobius"/>
    </source>
</evidence>
<organism evidence="6 7">
    <name type="scientific">Skeletonema marinoi</name>
    <dbReference type="NCBI Taxonomy" id="267567"/>
    <lineage>
        <taxon>Eukaryota</taxon>
        <taxon>Sar</taxon>
        <taxon>Stramenopiles</taxon>
        <taxon>Ochrophyta</taxon>
        <taxon>Bacillariophyta</taxon>
        <taxon>Coscinodiscophyceae</taxon>
        <taxon>Thalassiosirophycidae</taxon>
        <taxon>Thalassiosirales</taxon>
        <taxon>Skeletonemataceae</taxon>
        <taxon>Skeletonema</taxon>
        <taxon>Skeletonema marinoi-dohrnii complex</taxon>
    </lineage>
</organism>
<accession>A0AAD8YB04</accession>
<dbReference type="SUPFAM" id="SSF63380">
    <property type="entry name" value="Riboflavin synthase domain-like"/>
    <property type="match status" value="1"/>
</dbReference>
<dbReference type="GO" id="GO:0005509">
    <property type="term" value="F:calcium ion binding"/>
    <property type="evidence" value="ECO:0007669"/>
    <property type="project" value="InterPro"/>
</dbReference>
<keyword evidence="2 6" id="KW-0560">Oxidoreductase</keyword>
<dbReference type="InterPro" id="IPR050369">
    <property type="entry name" value="RBOH/FRE"/>
</dbReference>
<dbReference type="InterPro" id="IPR017927">
    <property type="entry name" value="FAD-bd_FR_type"/>
</dbReference>
<keyword evidence="3" id="KW-1133">Transmembrane helix</keyword>
<dbReference type="SMART" id="SM00054">
    <property type="entry name" value="EFh"/>
    <property type="match status" value="3"/>
</dbReference>
<dbReference type="PROSITE" id="PS51384">
    <property type="entry name" value="FAD_FR"/>
    <property type="match status" value="1"/>
</dbReference>
<dbReference type="EC" id="1.6.3.-" evidence="6"/>
<keyword evidence="1" id="KW-0106">Calcium</keyword>
<dbReference type="AlphaFoldDB" id="A0AAD8YB04"/>
<dbReference type="InterPro" id="IPR002048">
    <property type="entry name" value="EF_hand_dom"/>
</dbReference>
<gene>
    <name evidence="6" type="ORF">QTG54_006993</name>
</gene>
<name>A0AAD8YB04_9STRA</name>
<dbReference type="Pfam" id="PF13499">
    <property type="entry name" value="EF-hand_7"/>
    <property type="match status" value="2"/>
</dbReference>
<comment type="caution">
    <text evidence="6">The sequence shown here is derived from an EMBL/GenBank/DDBJ whole genome shotgun (WGS) entry which is preliminary data.</text>
</comment>
<sequence length="541" mass="61007">MEIGDGRVSYEELKDLLRSLGLQEDEQKLNKFVCAVDTDNDGTIDLDEFQSIIGKMNKISFEQHLRETFKLYDVDGSEGIDHLEVKSLLAQLGIDLTDEESSAMIAEVDGDGNGVIDYAEFLALFRGIKVSREEKKKQQQSADVNVVLQGNDSITGGTVFDNAKQMMSFLRVFRFVIWLYSERKMILLALSHFVATMVIWAHFALIKFQQQENAVPEGAPRYWAKRIIPPLELGSMHAILFQMALIPFTMSRYTIATFSSSKLNKYLPLDKALRIHIHLGYTMVSIVFSATIVFFIFFGLSCSEGEEAFCDKFTSEIMITGYCILGILHIRLTLPRGAGRKTEAKHSNGSLPLSYIIFATMRRCGSTRVEGMKDRSKMLILKMKRPPLFMFQPGQYAFLQVESIDKTWHPFSIASDPDSNSVEFYIEVFGDESWTECLWTKLKNQDKHQTMYINLLGPYGTAFVKDSSYTNIVAIGTGTVFGDESWTECLWTKLKNQDKHQTMYINLLGPYGTAFVKDSSYTNIVAIGTGTGIVPCTSPCA</sequence>
<proteinExistence type="predicted"/>
<dbReference type="InterPro" id="IPR013112">
    <property type="entry name" value="FAD-bd_8"/>
</dbReference>
<dbReference type="SUPFAM" id="SSF47473">
    <property type="entry name" value="EF-hand"/>
    <property type="match status" value="1"/>
</dbReference>
<dbReference type="InterPro" id="IPR011992">
    <property type="entry name" value="EF-hand-dom_pair"/>
</dbReference>
<dbReference type="InterPro" id="IPR018247">
    <property type="entry name" value="EF_Hand_1_Ca_BS"/>
</dbReference>
<dbReference type="CDD" id="cd00051">
    <property type="entry name" value="EFh"/>
    <property type="match status" value="2"/>
</dbReference>
<keyword evidence="3" id="KW-0812">Transmembrane</keyword>
<evidence type="ECO:0000259" key="4">
    <source>
        <dbReference type="PROSITE" id="PS50222"/>
    </source>
</evidence>